<evidence type="ECO:0000256" key="1">
    <source>
        <dbReference type="SAM" id="MobiDB-lite"/>
    </source>
</evidence>
<dbReference type="Proteomes" id="UP000471190">
    <property type="component" value="Unassembled WGS sequence"/>
</dbReference>
<dbReference type="AlphaFoldDB" id="A0A6P1CHY8"/>
<accession>A0A6P1CHY8</accession>
<protein>
    <submittedName>
        <fullName evidence="2">Uncharacterized protein</fullName>
    </submittedName>
</protein>
<feature type="compositionally biased region" description="Basic and acidic residues" evidence="1">
    <location>
        <begin position="53"/>
        <end position="84"/>
    </location>
</feature>
<name>A0A6P1CHY8_RHITR</name>
<organism evidence="2 3">
    <name type="scientific">Rhizobium tropici</name>
    <dbReference type="NCBI Taxonomy" id="398"/>
    <lineage>
        <taxon>Bacteria</taxon>
        <taxon>Pseudomonadati</taxon>
        <taxon>Pseudomonadota</taxon>
        <taxon>Alphaproteobacteria</taxon>
        <taxon>Hyphomicrobiales</taxon>
        <taxon>Rhizobiaceae</taxon>
        <taxon>Rhizobium/Agrobacterium group</taxon>
        <taxon>Rhizobium</taxon>
    </lineage>
</organism>
<evidence type="ECO:0000313" key="3">
    <source>
        <dbReference type="Proteomes" id="UP000471190"/>
    </source>
</evidence>
<reference evidence="2 3" key="1">
    <citation type="submission" date="2020-02" db="EMBL/GenBank/DDBJ databases">
        <title>Draft genome sequence of Rhizobium tropici.</title>
        <authorList>
            <person name="Khayi S."/>
            <person name="Jemo M."/>
        </authorList>
    </citation>
    <scope>NUCLEOTIDE SEQUENCE [LARGE SCALE GENOMIC DNA]</scope>
    <source>
        <strain evidence="2 3">A12</strain>
        <plasmid evidence="2">pA12b</plasmid>
    </source>
</reference>
<comment type="caution">
    <text evidence="2">The sequence shown here is derived from an EMBL/GenBank/DDBJ whole genome shotgun (WGS) entry which is preliminary data.</text>
</comment>
<keyword evidence="2" id="KW-0614">Plasmid</keyword>
<dbReference type="EMBL" id="JAADZA010000042">
    <property type="protein sequence ID" value="NEV14384.1"/>
    <property type="molecule type" value="Genomic_DNA"/>
</dbReference>
<geneLocation type="plasmid" evidence="2">
    <name>pA12b</name>
</geneLocation>
<feature type="region of interest" description="Disordered" evidence="1">
    <location>
        <begin position="142"/>
        <end position="205"/>
    </location>
</feature>
<proteinExistence type="predicted"/>
<feature type="compositionally biased region" description="Basic and acidic residues" evidence="1">
    <location>
        <begin position="13"/>
        <end position="35"/>
    </location>
</feature>
<feature type="region of interest" description="Disordered" evidence="1">
    <location>
        <begin position="1"/>
        <end position="102"/>
    </location>
</feature>
<sequence>MSYSFAVSGRAHRGLDGCRKDRGRSVRTRRAEMKWRAARRSFVAPRGMSASRSAEESFARPLREDDRGEAGLRSDMPHRAREGRGLLQCSKGYGNGSPSPVPARTLQRSVRCLVHMPSPNLAEPPSVRALHCPLRAIAAPREPSPEDLYVSRQSRLSSKSSRPGSSSRSTGQPRSGANWTSRLIVTRPPTDGQELPTAGEANDRR</sequence>
<gene>
    <name evidence="2" type="ORF">GXW80_25700</name>
</gene>
<evidence type="ECO:0000313" key="2">
    <source>
        <dbReference type="EMBL" id="NEV14384.1"/>
    </source>
</evidence>
<feature type="compositionally biased region" description="Low complexity" evidence="1">
    <location>
        <begin position="151"/>
        <end position="175"/>
    </location>
</feature>